<keyword evidence="5" id="KW-1185">Reference proteome</keyword>
<protein>
    <submittedName>
        <fullName evidence="4">DUF389 domain-containing protein</fullName>
    </submittedName>
</protein>
<feature type="transmembrane region" description="Helical" evidence="3">
    <location>
        <begin position="269"/>
        <end position="287"/>
    </location>
</feature>
<organism evidence="4 5">
    <name type="scientific">Winogradskyella rapida</name>
    <dbReference type="NCBI Taxonomy" id="549701"/>
    <lineage>
        <taxon>Bacteria</taxon>
        <taxon>Pseudomonadati</taxon>
        <taxon>Bacteroidota</taxon>
        <taxon>Flavobacteriia</taxon>
        <taxon>Flavobacteriales</taxon>
        <taxon>Flavobacteriaceae</taxon>
        <taxon>Winogradskyella</taxon>
    </lineage>
</organism>
<dbReference type="Pfam" id="PF04087">
    <property type="entry name" value="DUF389"/>
    <property type="match status" value="1"/>
</dbReference>
<feature type="transmembrane region" description="Helical" evidence="3">
    <location>
        <begin position="197"/>
        <end position="219"/>
    </location>
</feature>
<feature type="transmembrane region" description="Helical" evidence="3">
    <location>
        <begin position="133"/>
        <end position="154"/>
    </location>
</feature>
<evidence type="ECO:0000313" key="5">
    <source>
        <dbReference type="Proteomes" id="UP001597086"/>
    </source>
</evidence>
<evidence type="ECO:0000256" key="3">
    <source>
        <dbReference type="SAM" id="Phobius"/>
    </source>
</evidence>
<keyword evidence="3" id="KW-0812">Transmembrane</keyword>
<feature type="region of interest" description="Disordered" evidence="2">
    <location>
        <begin position="1"/>
        <end position="30"/>
    </location>
</feature>
<evidence type="ECO:0000313" key="4">
    <source>
        <dbReference type="EMBL" id="MFD1015660.1"/>
    </source>
</evidence>
<feature type="transmembrane region" description="Helical" evidence="3">
    <location>
        <begin position="99"/>
        <end position="121"/>
    </location>
</feature>
<sequence>MSEENKFNFSDEEAGRMTNEMNKEQAVEDKKDAVKKDAQGLFASVKTFLHELLDFRDDTDREATITAIKHDIPFKGATAWILVCSIFVASIGLNANSTAVVIGAMLISPLMGPILGVGLSIAINDIDTLKKSLINLATMIVLSLLTAFLFFYLFPLSEDTSELMGRTRPDIRDVLIAFFGGLALIIARTKKGTIASVIFGVAIATALMPPLCTAGYGLAKGNWQFFGGAMYLFTINTIFIALATFLVLKILRFPMLKYANSAKRKRTSRIAMGVAIIVMIPAIWTFLTVLQESRYQRDFDNFVKNEIESNSNLWYQKRDNDLDIETKTMNLHFNGDVSDEMITDLQNEKKNYINLSDFELIINANKTRSADRLMESLDRAYADLDRKDNVIDGLQTQIENLQKSITNLNQQIESKNTNINAVSFSSLSRDAKIKFNDLEYFGYAKMLESKDFINIDTVTIAHVRWKVKLSDSLVLNKERDLQKWLKNELKVDTVFIRRN</sequence>
<accession>A0ABW3KPW7</accession>
<feature type="transmembrane region" description="Helical" evidence="3">
    <location>
        <begin position="174"/>
        <end position="190"/>
    </location>
</feature>
<gene>
    <name evidence="4" type="ORF">ACFQ13_06990</name>
</gene>
<dbReference type="PANTHER" id="PTHR20992:SF9">
    <property type="entry name" value="AT15442P-RELATED"/>
    <property type="match status" value="1"/>
</dbReference>
<dbReference type="InterPro" id="IPR005240">
    <property type="entry name" value="DUF389"/>
</dbReference>
<name>A0ABW3KPW7_9FLAO</name>
<dbReference type="Proteomes" id="UP001597086">
    <property type="component" value="Unassembled WGS sequence"/>
</dbReference>
<keyword evidence="3" id="KW-0472">Membrane</keyword>
<evidence type="ECO:0000256" key="1">
    <source>
        <dbReference type="SAM" id="Coils"/>
    </source>
</evidence>
<dbReference type="PANTHER" id="PTHR20992">
    <property type="entry name" value="AT15442P-RELATED"/>
    <property type="match status" value="1"/>
</dbReference>
<evidence type="ECO:0000256" key="2">
    <source>
        <dbReference type="SAM" id="MobiDB-lite"/>
    </source>
</evidence>
<keyword evidence="3" id="KW-1133">Transmembrane helix</keyword>
<keyword evidence="1" id="KW-0175">Coiled coil</keyword>
<feature type="compositionally biased region" description="Basic and acidic residues" evidence="2">
    <location>
        <begin position="21"/>
        <end position="30"/>
    </location>
</feature>
<comment type="caution">
    <text evidence="4">The sequence shown here is derived from an EMBL/GenBank/DDBJ whole genome shotgun (WGS) entry which is preliminary data.</text>
</comment>
<feature type="coiled-coil region" evidence="1">
    <location>
        <begin position="384"/>
        <end position="418"/>
    </location>
</feature>
<proteinExistence type="predicted"/>
<feature type="transmembrane region" description="Helical" evidence="3">
    <location>
        <begin position="77"/>
        <end position="93"/>
    </location>
</feature>
<reference evidence="5" key="1">
    <citation type="journal article" date="2019" name="Int. J. Syst. Evol. Microbiol.">
        <title>The Global Catalogue of Microorganisms (GCM) 10K type strain sequencing project: providing services to taxonomists for standard genome sequencing and annotation.</title>
        <authorList>
            <consortium name="The Broad Institute Genomics Platform"/>
            <consortium name="The Broad Institute Genome Sequencing Center for Infectious Disease"/>
            <person name="Wu L."/>
            <person name="Ma J."/>
        </authorList>
    </citation>
    <scope>NUCLEOTIDE SEQUENCE [LARGE SCALE GENOMIC DNA]</scope>
    <source>
        <strain evidence="5">CCUG 56098</strain>
    </source>
</reference>
<dbReference type="EMBL" id="JBHTKM010000048">
    <property type="protein sequence ID" value="MFD1015660.1"/>
    <property type="molecule type" value="Genomic_DNA"/>
</dbReference>
<feature type="transmembrane region" description="Helical" evidence="3">
    <location>
        <begin position="225"/>
        <end position="248"/>
    </location>
</feature>
<dbReference type="RefSeq" id="WP_386115599.1">
    <property type="nucleotide sequence ID" value="NZ_JBHTKM010000048.1"/>
</dbReference>